<dbReference type="SUPFAM" id="SSF56796">
    <property type="entry name" value="Dehydroquinate synthase-like"/>
    <property type="match status" value="1"/>
</dbReference>
<evidence type="ECO:0000313" key="1">
    <source>
        <dbReference type="EMBL" id="EHN10270.1"/>
    </source>
</evidence>
<dbReference type="EC" id="1.3.1.32" evidence="1"/>
<protein>
    <submittedName>
        <fullName evidence="1">Iron-containing alcohol dehydrogenase</fullName>
        <ecNumber evidence="1">1.3.1.32</ecNumber>
    </submittedName>
</protein>
<accession>H0E7S7</accession>
<dbReference type="Gene3D" id="1.20.1090.10">
    <property type="entry name" value="Dehydroquinate synthase-like - alpha domain"/>
    <property type="match status" value="1"/>
</dbReference>
<comment type="caution">
    <text evidence="1">The sequence shown here is derived from an EMBL/GenBank/DDBJ whole genome shotgun (WGS) entry which is preliminary data.</text>
</comment>
<organism evidence="1 2">
    <name type="scientific">Patulibacter medicamentivorans</name>
    <dbReference type="NCBI Taxonomy" id="1097667"/>
    <lineage>
        <taxon>Bacteria</taxon>
        <taxon>Bacillati</taxon>
        <taxon>Actinomycetota</taxon>
        <taxon>Thermoleophilia</taxon>
        <taxon>Solirubrobacterales</taxon>
        <taxon>Patulibacteraceae</taxon>
        <taxon>Patulibacter</taxon>
    </lineage>
</organism>
<gene>
    <name evidence="1" type="ORF">PAI11_28810</name>
</gene>
<keyword evidence="2" id="KW-1185">Reference proteome</keyword>
<dbReference type="EMBL" id="AGUD01000229">
    <property type="protein sequence ID" value="EHN10270.1"/>
    <property type="molecule type" value="Genomic_DNA"/>
</dbReference>
<dbReference type="Proteomes" id="UP000005143">
    <property type="component" value="Unassembled WGS sequence"/>
</dbReference>
<dbReference type="GO" id="GO:0018506">
    <property type="term" value="F:maleylacetate reductase activity"/>
    <property type="evidence" value="ECO:0007669"/>
    <property type="project" value="UniProtKB-EC"/>
</dbReference>
<sequence>MTAIASDRSDPIAAAVARDAVVRIAAAWRDPEPAAHELAVAAVEAGWALEATGLALHHAVSQETVRRTGAGHAVANATLLPLTVGAIRRRRPALIAALDALIGEPLERAAERLRERAGAAVPELADSAVRADVAEAVLRRHAQLRRIPPPPDAAELDALLAAAATGGRAA</sequence>
<reference evidence="1 2" key="1">
    <citation type="journal article" date="2013" name="Biodegradation">
        <title>Quantitative proteomic analysis of ibuprofen-degrading Patulibacter sp. strain I11.</title>
        <authorList>
            <person name="Almeida B."/>
            <person name="Kjeldal H."/>
            <person name="Lolas I."/>
            <person name="Knudsen A.D."/>
            <person name="Carvalho G."/>
            <person name="Nielsen K.L."/>
            <person name="Barreto Crespo M.T."/>
            <person name="Stensballe A."/>
            <person name="Nielsen J.L."/>
        </authorList>
    </citation>
    <scope>NUCLEOTIDE SEQUENCE [LARGE SCALE GENOMIC DNA]</scope>
    <source>
        <strain evidence="1 2">I11</strain>
    </source>
</reference>
<dbReference type="AlphaFoldDB" id="H0E7S7"/>
<keyword evidence="1" id="KW-0560">Oxidoreductase</keyword>
<proteinExistence type="predicted"/>
<evidence type="ECO:0000313" key="2">
    <source>
        <dbReference type="Proteomes" id="UP000005143"/>
    </source>
</evidence>
<name>H0E7S7_9ACTN</name>